<evidence type="ECO:0000313" key="9">
    <source>
        <dbReference type="Proteomes" id="UP000183940"/>
    </source>
</evidence>
<dbReference type="InterPro" id="IPR036188">
    <property type="entry name" value="FAD/NAD-bd_sf"/>
</dbReference>
<name>A0A1L9QY29_9CYAN</name>
<organism evidence="8 9">
    <name type="scientific">Roseofilum reptotaenium AO1-A</name>
    <dbReference type="NCBI Taxonomy" id="1925591"/>
    <lineage>
        <taxon>Bacteria</taxon>
        <taxon>Bacillati</taxon>
        <taxon>Cyanobacteriota</taxon>
        <taxon>Cyanophyceae</taxon>
        <taxon>Desertifilales</taxon>
        <taxon>Desertifilaceae</taxon>
        <taxon>Roseofilum</taxon>
    </lineage>
</organism>
<accession>A0A1L9QY29</accession>
<dbReference type="InterPro" id="IPR023753">
    <property type="entry name" value="FAD/NAD-binding_dom"/>
</dbReference>
<dbReference type="EMBL" id="MLAW01000001">
    <property type="protein sequence ID" value="OJJ27595.1"/>
    <property type="molecule type" value="Genomic_DNA"/>
</dbReference>
<comment type="similarity">
    <text evidence="2">Belongs to the NADH dehydrogenase family.</text>
</comment>
<sequence>MHTPIDLSSPHTSIQSPFKVCILGGGFGGLYAALYLQRFSELQVTLIDQNDHILFTPLLYELITNELQIWEIAPPFSKLIRQKKIKFYQDHILGTDLKKQQVYLQDRGELQYDYLIIAVGVKSLIDNVPGVKEHAVSFRTLKDTEFLKKKLQDFRSLSKAPVQIAIVGGGPSGVELATKIADYLGQKAEVRLITRGDRILRSFTKATRLTAEKALEERNVRISFLTQVNLVQANRLIVEQANETITLPTDLVIWTTGTKARSWVLDLDCEHNRYGQLLVEPTLQLKGYPEVFALGDIADIPSNSEIPRTAQAAYQQAPVAAKNLRSRVHQKRLKKFRYLHLGEMITVGVNDAAVSSFGLHFHGSLAFLFRNLVYLIRMPTISHRLQVFLSWLQGWWMGWVNWIFKTRKRKAKNYPTGIQ</sequence>
<evidence type="ECO:0000256" key="2">
    <source>
        <dbReference type="ARBA" id="ARBA00005272"/>
    </source>
</evidence>
<dbReference type="AlphaFoldDB" id="A0A1L9QY29"/>
<keyword evidence="5" id="KW-0560">Oxidoreductase</keyword>
<evidence type="ECO:0000256" key="6">
    <source>
        <dbReference type="SAM" id="Phobius"/>
    </source>
</evidence>
<comment type="cofactor">
    <cofactor evidence="1">
        <name>FAD</name>
        <dbReference type="ChEBI" id="CHEBI:57692"/>
    </cofactor>
</comment>
<keyword evidence="3" id="KW-0285">Flavoprotein</keyword>
<evidence type="ECO:0000256" key="5">
    <source>
        <dbReference type="ARBA" id="ARBA00023002"/>
    </source>
</evidence>
<keyword evidence="6" id="KW-0812">Transmembrane</keyword>
<dbReference type="PANTHER" id="PTHR42913">
    <property type="entry name" value="APOPTOSIS-INDUCING FACTOR 1"/>
    <property type="match status" value="1"/>
</dbReference>
<evidence type="ECO:0000313" key="8">
    <source>
        <dbReference type="EMBL" id="OJJ27595.1"/>
    </source>
</evidence>
<evidence type="ECO:0000259" key="7">
    <source>
        <dbReference type="Pfam" id="PF07992"/>
    </source>
</evidence>
<dbReference type="STRING" id="1925591.BI308_01110"/>
<evidence type="ECO:0000256" key="1">
    <source>
        <dbReference type="ARBA" id="ARBA00001974"/>
    </source>
</evidence>
<feature type="domain" description="FAD/NAD(P)-binding" evidence="7">
    <location>
        <begin position="18"/>
        <end position="317"/>
    </location>
</feature>
<dbReference type="GO" id="GO:0003955">
    <property type="term" value="F:NAD(P)H dehydrogenase (quinone) activity"/>
    <property type="evidence" value="ECO:0007669"/>
    <property type="project" value="TreeGrafter"/>
</dbReference>
<dbReference type="Proteomes" id="UP000183940">
    <property type="component" value="Unassembled WGS sequence"/>
</dbReference>
<dbReference type="Pfam" id="PF07992">
    <property type="entry name" value="Pyr_redox_2"/>
    <property type="match status" value="1"/>
</dbReference>
<evidence type="ECO:0000256" key="4">
    <source>
        <dbReference type="ARBA" id="ARBA00022827"/>
    </source>
</evidence>
<dbReference type="PRINTS" id="PR00368">
    <property type="entry name" value="FADPNR"/>
</dbReference>
<evidence type="ECO:0000256" key="3">
    <source>
        <dbReference type="ARBA" id="ARBA00022630"/>
    </source>
</evidence>
<proteinExistence type="inferred from homology"/>
<keyword evidence="9" id="KW-1185">Reference proteome</keyword>
<dbReference type="PANTHER" id="PTHR42913:SF4">
    <property type="entry name" value="ALTERNATIVE NAD(P)H-UBIQUINONE OXIDOREDUCTASE C1, CHLOROPLASTIC_MITOCHONDRIAL"/>
    <property type="match status" value="1"/>
</dbReference>
<dbReference type="Gene3D" id="3.50.50.100">
    <property type="match status" value="1"/>
</dbReference>
<keyword evidence="6" id="KW-1133">Transmembrane helix</keyword>
<dbReference type="InterPro" id="IPR051169">
    <property type="entry name" value="NADH-Q_oxidoreductase"/>
</dbReference>
<comment type="caution">
    <text evidence="8">The sequence shown here is derived from an EMBL/GenBank/DDBJ whole genome shotgun (WGS) entry which is preliminary data.</text>
</comment>
<dbReference type="PRINTS" id="PR00469">
    <property type="entry name" value="PNDRDTASEII"/>
</dbReference>
<keyword evidence="6" id="KW-0472">Membrane</keyword>
<keyword evidence="4" id="KW-0274">FAD</keyword>
<reference evidence="8" key="1">
    <citation type="submission" date="2016-10" db="EMBL/GenBank/DDBJ databases">
        <title>CRISPR-Cas defence system in Roseofilum reptotaenium: evidence of a bacteriophage-cyanobacterium arms race in the coral black band disease.</title>
        <authorList>
            <person name="Buerger P."/>
            <person name="Wood-Charlson E.M."/>
            <person name="Weynberg K.D."/>
            <person name="Willis B."/>
            <person name="Van Oppen M.J."/>
        </authorList>
    </citation>
    <scope>NUCLEOTIDE SEQUENCE [LARGE SCALE GENOMIC DNA]</scope>
    <source>
        <strain evidence="8">AO1-A</strain>
    </source>
</reference>
<dbReference type="GO" id="GO:0019646">
    <property type="term" value="P:aerobic electron transport chain"/>
    <property type="evidence" value="ECO:0007669"/>
    <property type="project" value="TreeGrafter"/>
</dbReference>
<dbReference type="SUPFAM" id="SSF51905">
    <property type="entry name" value="FAD/NAD(P)-binding domain"/>
    <property type="match status" value="2"/>
</dbReference>
<feature type="transmembrane region" description="Helical" evidence="6">
    <location>
        <begin position="385"/>
        <end position="404"/>
    </location>
</feature>
<gene>
    <name evidence="8" type="ORF">BI308_01110</name>
</gene>
<protein>
    <recommendedName>
        <fullName evidence="7">FAD/NAD(P)-binding domain-containing protein</fullName>
    </recommendedName>
</protein>